<dbReference type="SUPFAM" id="SSF46785">
    <property type="entry name" value="Winged helix' DNA-binding domain"/>
    <property type="match status" value="1"/>
</dbReference>
<evidence type="ECO:0000313" key="6">
    <source>
        <dbReference type="Proteomes" id="UP001622690"/>
    </source>
</evidence>
<keyword evidence="1" id="KW-0805">Transcription regulation</keyword>
<proteinExistence type="predicted"/>
<keyword evidence="3" id="KW-0804">Transcription</keyword>
<keyword evidence="6" id="KW-1185">Reference proteome</keyword>
<feature type="domain" description="HTH marR-type" evidence="4">
    <location>
        <begin position="11"/>
        <end position="145"/>
    </location>
</feature>
<evidence type="ECO:0000313" key="5">
    <source>
        <dbReference type="EMBL" id="WTO86864.1"/>
    </source>
</evidence>
<dbReference type="SMART" id="SM00347">
    <property type="entry name" value="HTH_MARR"/>
    <property type="match status" value="1"/>
</dbReference>
<accession>A0ABZ1J6C2</accession>
<sequence length="151" mass="16715">MPPEQDSPLPSYAVGRETVEAVEGLVTLWFSAVADVNPRLSPRQVRALRAVRRRPELNVTALAGHLRIGLPTASRLCDRLEAAGLLRRCVQPDNRREVRLETTAQGDRFLAELTRLLSVRLTAAFEGVAVHQRVGLEGVLRALDHGPLDRE</sequence>
<dbReference type="InterPro" id="IPR023187">
    <property type="entry name" value="Tscrpt_reg_MarR-type_CS"/>
</dbReference>
<gene>
    <name evidence="5" type="ORF">OHU27_32265</name>
</gene>
<evidence type="ECO:0000256" key="3">
    <source>
        <dbReference type="ARBA" id="ARBA00023163"/>
    </source>
</evidence>
<dbReference type="InterPro" id="IPR036390">
    <property type="entry name" value="WH_DNA-bd_sf"/>
</dbReference>
<dbReference type="InterPro" id="IPR000835">
    <property type="entry name" value="HTH_MarR-typ"/>
</dbReference>
<dbReference type="Gene3D" id="1.10.10.10">
    <property type="entry name" value="Winged helix-like DNA-binding domain superfamily/Winged helix DNA-binding domain"/>
    <property type="match status" value="1"/>
</dbReference>
<name>A0ABZ1J6C2_9ACTN</name>
<dbReference type="Pfam" id="PF01047">
    <property type="entry name" value="MarR"/>
    <property type="match status" value="1"/>
</dbReference>
<dbReference type="PANTHER" id="PTHR33164">
    <property type="entry name" value="TRANSCRIPTIONAL REGULATOR, MARR FAMILY"/>
    <property type="match status" value="1"/>
</dbReference>
<dbReference type="Proteomes" id="UP001622690">
    <property type="component" value="Chromosome"/>
</dbReference>
<protein>
    <submittedName>
        <fullName evidence="5">MarR family transcriptional regulator</fullName>
    </submittedName>
</protein>
<organism evidence="5 6">
    <name type="scientific">Streptomyces nigra</name>
    <dbReference type="NCBI Taxonomy" id="1827580"/>
    <lineage>
        <taxon>Bacteria</taxon>
        <taxon>Bacillati</taxon>
        <taxon>Actinomycetota</taxon>
        <taxon>Actinomycetes</taxon>
        <taxon>Kitasatosporales</taxon>
        <taxon>Streptomycetaceae</taxon>
        <taxon>Streptomyces</taxon>
    </lineage>
</organism>
<dbReference type="PROSITE" id="PS01117">
    <property type="entry name" value="HTH_MARR_1"/>
    <property type="match status" value="1"/>
</dbReference>
<dbReference type="InterPro" id="IPR036388">
    <property type="entry name" value="WH-like_DNA-bd_sf"/>
</dbReference>
<evidence type="ECO:0000256" key="1">
    <source>
        <dbReference type="ARBA" id="ARBA00023015"/>
    </source>
</evidence>
<evidence type="ECO:0000256" key="2">
    <source>
        <dbReference type="ARBA" id="ARBA00023125"/>
    </source>
</evidence>
<dbReference type="PANTHER" id="PTHR33164:SF103">
    <property type="entry name" value="REGULATORY PROTEIN MARR"/>
    <property type="match status" value="1"/>
</dbReference>
<evidence type="ECO:0000259" key="4">
    <source>
        <dbReference type="PROSITE" id="PS50995"/>
    </source>
</evidence>
<dbReference type="PROSITE" id="PS50995">
    <property type="entry name" value="HTH_MARR_2"/>
    <property type="match status" value="1"/>
</dbReference>
<dbReference type="EMBL" id="CP108125">
    <property type="protein sequence ID" value="WTO86864.1"/>
    <property type="molecule type" value="Genomic_DNA"/>
</dbReference>
<dbReference type="InterPro" id="IPR039422">
    <property type="entry name" value="MarR/SlyA-like"/>
</dbReference>
<keyword evidence="2" id="KW-0238">DNA-binding</keyword>
<dbReference type="RefSeq" id="WP_364917849.1">
    <property type="nucleotide sequence ID" value="NZ_CP108125.1"/>
</dbReference>
<reference evidence="5 6" key="1">
    <citation type="submission" date="2022-10" db="EMBL/GenBank/DDBJ databases">
        <title>The complete genomes of actinobacterial strains from the NBC collection.</title>
        <authorList>
            <person name="Joergensen T.S."/>
            <person name="Alvarez Arevalo M."/>
            <person name="Sterndorff E.B."/>
            <person name="Faurdal D."/>
            <person name="Vuksanovic O."/>
            <person name="Mourched A.-S."/>
            <person name="Charusanti P."/>
            <person name="Shaw S."/>
            <person name="Blin K."/>
            <person name="Weber T."/>
        </authorList>
    </citation>
    <scope>NUCLEOTIDE SEQUENCE [LARGE SCALE GENOMIC DNA]</scope>
    <source>
        <strain evidence="5 6">NBC_00206</strain>
    </source>
</reference>